<dbReference type="Gene3D" id="3.30.70.20">
    <property type="match status" value="1"/>
</dbReference>
<reference evidence="5 6" key="1">
    <citation type="submission" date="2017-07" db="EMBL/GenBank/DDBJ databases">
        <title>Recovery of genomes from metagenomes via a dereplication, aggregation, and scoring strategy.</title>
        <authorList>
            <person name="Sieber C.M."/>
            <person name="Probst A.J."/>
            <person name="Sharrar A."/>
            <person name="Thomas B.C."/>
            <person name="Hess M."/>
            <person name="Tringe S.G."/>
            <person name="Banfield J.F."/>
        </authorList>
    </citation>
    <scope>NUCLEOTIDE SEQUENCE [LARGE SCALE GENOMIC DNA]</scope>
    <source>
        <strain evidence="5">JGI_Cruoil_03_51_56</strain>
    </source>
</reference>
<dbReference type="InterPro" id="IPR017896">
    <property type="entry name" value="4Fe4S_Fe-S-bd"/>
</dbReference>
<dbReference type="PROSITE" id="PS00198">
    <property type="entry name" value="4FE4S_FER_1"/>
    <property type="match status" value="1"/>
</dbReference>
<dbReference type="GO" id="GO:0051536">
    <property type="term" value="F:iron-sulfur cluster binding"/>
    <property type="evidence" value="ECO:0007669"/>
    <property type="project" value="UniProtKB-KW"/>
</dbReference>
<keyword evidence="3" id="KW-0411">Iron-sulfur</keyword>
<keyword evidence="1" id="KW-0479">Metal-binding</keyword>
<keyword evidence="2" id="KW-0408">Iron</keyword>
<evidence type="ECO:0000256" key="3">
    <source>
        <dbReference type="ARBA" id="ARBA00023014"/>
    </source>
</evidence>
<dbReference type="EMBL" id="NOZP01000116">
    <property type="protein sequence ID" value="OYD15209.1"/>
    <property type="molecule type" value="Genomic_DNA"/>
</dbReference>
<dbReference type="InterPro" id="IPR017900">
    <property type="entry name" value="4Fe4S_Fe_S_CS"/>
</dbReference>
<sequence>MKKVKQIAVISGKGGTGKTVLTACFAVLAESKVLVDCDVDAADLHLLLHPEIQERHEFNGGSVAFRDPGKCTGCGKCLEVCRFDAVKEDFDIDPVACEGCGFCVHVCPTEAIAMRKCINGEWFVSKTSYGPMVHAALGPAEENSGKLVSIVRKRAGEIAEKTGAGYVIADGPPGIGCPVIASITGADLVLGVTEPSLSGIHDLERVAGVASGFGIRMCCVVNKFDINLENSRVIETWCEKHGITVAGRIPFDDAVTKAMVAGKTVMEFGPCPAGKEIRKVWQKVEECLIKV</sequence>
<feature type="domain" description="4Fe-4S ferredoxin-type" evidence="4">
    <location>
        <begin position="61"/>
        <end position="87"/>
    </location>
</feature>
<dbReference type="Pfam" id="PF01656">
    <property type="entry name" value="CbiA"/>
    <property type="match status" value="1"/>
</dbReference>
<evidence type="ECO:0000313" key="5">
    <source>
        <dbReference type="EMBL" id="OYD15209.1"/>
    </source>
</evidence>
<name>A0A235BT63_UNCW3</name>
<protein>
    <submittedName>
        <fullName evidence="5">(4Fe-4S)-binding protein</fullName>
    </submittedName>
</protein>
<evidence type="ECO:0000313" key="6">
    <source>
        <dbReference type="Proteomes" id="UP000215559"/>
    </source>
</evidence>
<feature type="domain" description="4Fe-4S ferredoxin-type" evidence="4">
    <location>
        <begin position="88"/>
        <end position="117"/>
    </location>
</feature>
<organism evidence="5 6">
    <name type="scientific">candidate division WOR-3 bacterium JGI_Cruoil_03_51_56</name>
    <dbReference type="NCBI Taxonomy" id="1973747"/>
    <lineage>
        <taxon>Bacteria</taxon>
        <taxon>Bacteria division WOR-3</taxon>
    </lineage>
</organism>
<dbReference type="Pfam" id="PF00037">
    <property type="entry name" value="Fer4"/>
    <property type="match status" value="2"/>
</dbReference>
<dbReference type="PANTHER" id="PTHR43534:SF1">
    <property type="entry name" value="4FE-4S CLUSTER CONTAINING PARA FAMILY ATPASE PROTEIN"/>
    <property type="match status" value="1"/>
</dbReference>
<dbReference type="SUPFAM" id="SSF52540">
    <property type="entry name" value="P-loop containing nucleoside triphosphate hydrolases"/>
    <property type="match status" value="1"/>
</dbReference>
<dbReference type="GO" id="GO:0046872">
    <property type="term" value="F:metal ion binding"/>
    <property type="evidence" value="ECO:0007669"/>
    <property type="project" value="UniProtKB-KW"/>
</dbReference>
<evidence type="ECO:0000256" key="1">
    <source>
        <dbReference type="ARBA" id="ARBA00022723"/>
    </source>
</evidence>
<accession>A0A235BT63</accession>
<dbReference type="Gene3D" id="3.40.50.300">
    <property type="entry name" value="P-loop containing nucleotide triphosphate hydrolases"/>
    <property type="match status" value="1"/>
</dbReference>
<dbReference type="PANTHER" id="PTHR43534">
    <property type="entry name" value="MIND SUPERFAMILY P-LOOP ATPASE CONTAINING AN INSERTED FERREDOXIN DOMAIN"/>
    <property type="match status" value="1"/>
</dbReference>
<dbReference type="Proteomes" id="UP000215559">
    <property type="component" value="Unassembled WGS sequence"/>
</dbReference>
<dbReference type="AlphaFoldDB" id="A0A235BT63"/>
<gene>
    <name evidence="5" type="ORF">CH330_06290</name>
</gene>
<proteinExistence type="predicted"/>
<dbReference type="InterPro" id="IPR027417">
    <property type="entry name" value="P-loop_NTPase"/>
</dbReference>
<evidence type="ECO:0000256" key="2">
    <source>
        <dbReference type="ARBA" id="ARBA00023004"/>
    </source>
</evidence>
<dbReference type="PROSITE" id="PS51379">
    <property type="entry name" value="4FE4S_FER_2"/>
    <property type="match status" value="2"/>
</dbReference>
<dbReference type="CDD" id="cd03110">
    <property type="entry name" value="SIMIBI_bact_arch"/>
    <property type="match status" value="1"/>
</dbReference>
<evidence type="ECO:0000259" key="4">
    <source>
        <dbReference type="PROSITE" id="PS51379"/>
    </source>
</evidence>
<comment type="caution">
    <text evidence="5">The sequence shown here is derived from an EMBL/GenBank/DDBJ whole genome shotgun (WGS) entry which is preliminary data.</text>
</comment>
<dbReference type="InterPro" id="IPR002586">
    <property type="entry name" value="CobQ/CobB/MinD/ParA_Nub-bd_dom"/>
</dbReference>